<dbReference type="EMBL" id="BSOJ01000006">
    <property type="protein sequence ID" value="GLR25379.1"/>
    <property type="molecule type" value="Genomic_DNA"/>
</dbReference>
<gene>
    <name evidence="1" type="ORF">GCM10007875_04670</name>
</gene>
<evidence type="ECO:0000313" key="1">
    <source>
        <dbReference type="EMBL" id="GLR25379.1"/>
    </source>
</evidence>
<comment type="caution">
    <text evidence="1">The sequence shown here is derived from an EMBL/GenBank/DDBJ whole genome shotgun (WGS) entry which is preliminary data.</text>
</comment>
<keyword evidence="2" id="KW-1185">Reference proteome</keyword>
<proteinExistence type="predicted"/>
<reference evidence="2" key="1">
    <citation type="journal article" date="2019" name="Int. J. Syst. Evol. Microbiol.">
        <title>The Global Catalogue of Microorganisms (GCM) 10K type strain sequencing project: providing services to taxonomists for standard genome sequencing and annotation.</title>
        <authorList>
            <consortium name="The Broad Institute Genomics Platform"/>
            <consortium name="The Broad Institute Genome Sequencing Center for Infectious Disease"/>
            <person name="Wu L."/>
            <person name="Ma J."/>
        </authorList>
    </citation>
    <scope>NUCLEOTIDE SEQUENCE [LARGE SCALE GENOMIC DNA]</scope>
    <source>
        <strain evidence="2">NBRC 105857</strain>
    </source>
</reference>
<organism evidence="1 2">
    <name type="scientific">Limnobacter litoralis</name>
    <dbReference type="NCBI Taxonomy" id="481366"/>
    <lineage>
        <taxon>Bacteria</taxon>
        <taxon>Pseudomonadati</taxon>
        <taxon>Pseudomonadota</taxon>
        <taxon>Betaproteobacteria</taxon>
        <taxon>Burkholderiales</taxon>
        <taxon>Burkholderiaceae</taxon>
        <taxon>Limnobacter</taxon>
    </lineage>
</organism>
<dbReference type="Proteomes" id="UP001156664">
    <property type="component" value="Unassembled WGS sequence"/>
</dbReference>
<dbReference type="Pfam" id="PF14334">
    <property type="entry name" value="DUF4390"/>
    <property type="match status" value="1"/>
</dbReference>
<sequence>MLLWTSTLALAQQSSAQVRAVKLEPAKPPLPKGWTLSAEFGLGLGDKLREAVERGLPLQFAVDFKLLKPRWYWSDEEVVSASYPFNLSYHALTRTYRLVTPSQTLTFNRLEDAVEAMSKVSQWPVIQKDAISVGEKYNAKVRFRLVLTEMPKPFQISALVNTEWDLSTEWLEFEFTPHSEILR</sequence>
<accession>A0ABQ5YMQ1</accession>
<name>A0ABQ5YMQ1_9BURK</name>
<protein>
    <recommendedName>
        <fullName evidence="3">DUF4390 domain-containing protein</fullName>
    </recommendedName>
</protein>
<dbReference type="InterPro" id="IPR025500">
    <property type="entry name" value="DUF4390"/>
</dbReference>
<evidence type="ECO:0000313" key="2">
    <source>
        <dbReference type="Proteomes" id="UP001156664"/>
    </source>
</evidence>
<evidence type="ECO:0008006" key="3">
    <source>
        <dbReference type="Google" id="ProtNLM"/>
    </source>
</evidence>